<dbReference type="SUPFAM" id="SSF53335">
    <property type="entry name" value="S-adenosyl-L-methionine-dependent methyltransferases"/>
    <property type="match status" value="1"/>
</dbReference>
<evidence type="ECO:0000313" key="3">
    <source>
        <dbReference type="Proteomes" id="UP000285655"/>
    </source>
</evidence>
<dbReference type="GO" id="GO:0008168">
    <property type="term" value="F:methyltransferase activity"/>
    <property type="evidence" value="ECO:0007669"/>
    <property type="project" value="UniProtKB-KW"/>
</dbReference>
<comment type="caution">
    <text evidence="2">The sequence shown here is derived from an EMBL/GenBank/DDBJ whole genome shotgun (WGS) entry which is preliminary data.</text>
</comment>
<dbReference type="InterPro" id="IPR029063">
    <property type="entry name" value="SAM-dependent_MTases_sf"/>
</dbReference>
<feature type="domain" description="Methyltransferase" evidence="1">
    <location>
        <begin position="64"/>
        <end position="162"/>
    </location>
</feature>
<gene>
    <name evidence="2" type="ORF">C4544_04020</name>
</gene>
<accession>A0A419DCQ5</accession>
<dbReference type="Proteomes" id="UP000285655">
    <property type="component" value="Unassembled WGS sequence"/>
</dbReference>
<evidence type="ECO:0000259" key="1">
    <source>
        <dbReference type="Pfam" id="PF13649"/>
    </source>
</evidence>
<keyword evidence="2" id="KW-0489">Methyltransferase</keyword>
<sequence>MLLIPKRSGLPELRDLPSDASARDELEGNLDDLVLVNRYLGNGRAVLKQLAVMNAETAGDGFTVLDVATGSADIPIAIAKWARQEGIRVGITAVDIDPAIIGIARKRCESYPEITLAAADGFALPFGNQGFDYVLCSKMAHHFADEQVVRMIKEFSRVARRGYVIVDLRRSRIAWFLIHLLARLVSRNRLSRYDGPLSVLKAYTPGELAALASRSGTSIFTMTREPFWLLVLTGRVT</sequence>
<dbReference type="Gene3D" id="3.40.50.150">
    <property type="entry name" value="Vaccinia Virus protein VP39"/>
    <property type="match status" value="1"/>
</dbReference>
<dbReference type="CDD" id="cd02440">
    <property type="entry name" value="AdoMet_MTases"/>
    <property type="match status" value="1"/>
</dbReference>
<dbReference type="InterPro" id="IPR041698">
    <property type="entry name" value="Methyltransf_25"/>
</dbReference>
<organism evidence="2 3">
    <name type="scientific">candidate division WS5 bacterium</name>
    <dbReference type="NCBI Taxonomy" id="2093353"/>
    <lineage>
        <taxon>Bacteria</taxon>
        <taxon>candidate division WS5</taxon>
    </lineage>
</organism>
<dbReference type="EMBL" id="QZJW01000035">
    <property type="protein sequence ID" value="RJO60946.1"/>
    <property type="molecule type" value="Genomic_DNA"/>
</dbReference>
<evidence type="ECO:0000313" key="2">
    <source>
        <dbReference type="EMBL" id="RJO60946.1"/>
    </source>
</evidence>
<name>A0A419DCQ5_9BACT</name>
<protein>
    <submittedName>
        <fullName evidence="2">Methyltransferase domain-containing protein</fullName>
    </submittedName>
</protein>
<dbReference type="AlphaFoldDB" id="A0A419DCQ5"/>
<reference evidence="2 3" key="1">
    <citation type="journal article" date="2017" name="ISME J.">
        <title>Energy and carbon metabolisms in a deep terrestrial subsurface fluid microbial community.</title>
        <authorList>
            <person name="Momper L."/>
            <person name="Jungbluth S.P."/>
            <person name="Lee M.D."/>
            <person name="Amend J.P."/>
        </authorList>
    </citation>
    <scope>NUCLEOTIDE SEQUENCE [LARGE SCALE GENOMIC DNA]</scope>
    <source>
        <strain evidence="2">SURF_29</strain>
    </source>
</reference>
<dbReference type="Pfam" id="PF13649">
    <property type="entry name" value="Methyltransf_25"/>
    <property type="match status" value="1"/>
</dbReference>
<proteinExistence type="predicted"/>
<dbReference type="GO" id="GO:0032259">
    <property type="term" value="P:methylation"/>
    <property type="evidence" value="ECO:0007669"/>
    <property type="project" value="UniProtKB-KW"/>
</dbReference>
<dbReference type="PANTHER" id="PTHR43591">
    <property type="entry name" value="METHYLTRANSFERASE"/>
    <property type="match status" value="1"/>
</dbReference>
<dbReference type="PANTHER" id="PTHR43591:SF24">
    <property type="entry name" value="2-METHOXY-6-POLYPRENYL-1,4-BENZOQUINOL METHYLASE, MITOCHONDRIAL"/>
    <property type="match status" value="1"/>
</dbReference>
<keyword evidence="2" id="KW-0808">Transferase</keyword>